<organism evidence="1 2">
    <name type="scientific">Mesorhabditis spiculigera</name>
    <dbReference type="NCBI Taxonomy" id="96644"/>
    <lineage>
        <taxon>Eukaryota</taxon>
        <taxon>Metazoa</taxon>
        <taxon>Ecdysozoa</taxon>
        <taxon>Nematoda</taxon>
        <taxon>Chromadorea</taxon>
        <taxon>Rhabditida</taxon>
        <taxon>Rhabditina</taxon>
        <taxon>Rhabditomorpha</taxon>
        <taxon>Rhabditoidea</taxon>
        <taxon>Rhabditidae</taxon>
        <taxon>Mesorhabditinae</taxon>
        <taxon>Mesorhabditis</taxon>
    </lineage>
</organism>
<sequence>MDALVAERAAPGHTLCHQCIHRKRSTGKAFCNPFCEAYAEYAQAGPDPRMSAKTAELIQVALVKQRCHNCFRDDLEKVTQKHSEQP</sequence>
<dbReference type="Proteomes" id="UP001177023">
    <property type="component" value="Unassembled WGS sequence"/>
</dbReference>
<protein>
    <submittedName>
        <fullName evidence="1">Uncharacterized protein</fullName>
    </submittedName>
</protein>
<evidence type="ECO:0000313" key="2">
    <source>
        <dbReference type="Proteomes" id="UP001177023"/>
    </source>
</evidence>
<dbReference type="EMBL" id="CATQJA010001680">
    <property type="protein sequence ID" value="CAJ0568204.1"/>
    <property type="molecule type" value="Genomic_DNA"/>
</dbReference>
<comment type="caution">
    <text evidence="1">The sequence shown here is derived from an EMBL/GenBank/DDBJ whole genome shotgun (WGS) entry which is preliminary data.</text>
</comment>
<gene>
    <name evidence="1" type="ORF">MSPICULIGERA_LOCUS6730</name>
</gene>
<accession>A0AA36CFR9</accession>
<feature type="non-terminal residue" evidence="1">
    <location>
        <position position="1"/>
    </location>
</feature>
<evidence type="ECO:0000313" key="1">
    <source>
        <dbReference type="EMBL" id="CAJ0568204.1"/>
    </source>
</evidence>
<dbReference type="AlphaFoldDB" id="A0AA36CFR9"/>
<keyword evidence="2" id="KW-1185">Reference proteome</keyword>
<name>A0AA36CFR9_9BILA</name>
<reference evidence="1" key="1">
    <citation type="submission" date="2023-06" db="EMBL/GenBank/DDBJ databases">
        <authorList>
            <person name="Delattre M."/>
        </authorList>
    </citation>
    <scope>NUCLEOTIDE SEQUENCE</scope>
    <source>
        <strain evidence="1">AF72</strain>
    </source>
</reference>
<proteinExistence type="predicted"/>